<proteinExistence type="predicted"/>
<name>A0A212S9R9_RHOAC</name>
<dbReference type="EMBL" id="FYDG01000018">
    <property type="protein sequence ID" value="SNB82160.1"/>
    <property type="molecule type" value="Genomic_DNA"/>
</dbReference>
<dbReference type="Gene3D" id="3.40.50.1820">
    <property type="entry name" value="alpha/beta hydrolase"/>
    <property type="match status" value="1"/>
</dbReference>
<feature type="domain" description="AB hydrolase-1" evidence="3">
    <location>
        <begin position="86"/>
        <end position="315"/>
    </location>
</feature>
<keyword evidence="1" id="KW-0378">Hydrolase</keyword>
<dbReference type="PANTHER" id="PTHR43798:SF31">
    <property type="entry name" value="AB HYDROLASE SUPERFAMILY PROTEIN YCLE"/>
    <property type="match status" value="1"/>
</dbReference>
<dbReference type="PANTHER" id="PTHR43798">
    <property type="entry name" value="MONOACYLGLYCEROL LIPASE"/>
    <property type="match status" value="1"/>
</dbReference>
<dbReference type="GO" id="GO:0016020">
    <property type="term" value="C:membrane"/>
    <property type="evidence" value="ECO:0007669"/>
    <property type="project" value="TreeGrafter"/>
</dbReference>
<keyword evidence="2" id="KW-0732">Signal</keyword>
<dbReference type="Pfam" id="PF00561">
    <property type="entry name" value="Abhydrolase_1"/>
    <property type="match status" value="1"/>
</dbReference>
<protein>
    <submittedName>
        <fullName evidence="4">Pimeloyl-ACP methyl ester carboxylesterase</fullName>
    </submittedName>
</protein>
<feature type="chain" id="PRO_5012329590" evidence="2">
    <location>
        <begin position="26"/>
        <end position="343"/>
    </location>
</feature>
<sequence>MKSRLRGGALIKTLAASALSLATTAATLAPARAEPAISVLGADFVFPNKIQGFPSRLSEFSELQIHHFTTNDGVKLAYWEAGHGEPLIFVPGWSGNGAEYVNVMFLLAKNHRVIVLDPRNQGLSQKVAYGTRIARLAMDLKQLVDHLGVERADLCGWSMGAAVIWSYIDLFGTKSIRKLCFVDEPIAIVGHPDWSAQERSEAGAMASAPDQVLAALNQPPPAAPRADDTSLLARFMLRDSPWFANSEAFAQQVIRNDPKAMALVLWDHANNDWRDVVRAKIDRPTAIFTGEFSANAPSQRWAHSVIPKAELHVYGKSEQGDHFLMFKNPVKFARDLEVFLGGN</sequence>
<evidence type="ECO:0000259" key="3">
    <source>
        <dbReference type="Pfam" id="PF00561"/>
    </source>
</evidence>
<evidence type="ECO:0000313" key="4">
    <source>
        <dbReference type="EMBL" id="SNB82160.1"/>
    </source>
</evidence>
<dbReference type="Proteomes" id="UP000198418">
    <property type="component" value="Unassembled WGS sequence"/>
</dbReference>
<evidence type="ECO:0000313" key="5">
    <source>
        <dbReference type="Proteomes" id="UP000198418"/>
    </source>
</evidence>
<accession>A0A212S9R9</accession>
<dbReference type="OrthoDB" id="9815441at2"/>
<keyword evidence="5" id="KW-1185">Reference proteome</keyword>
<dbReference type="InterPro" id="IPR029058">
    <property type="entry name" value="AB_hydrolase_fold"/>
</dbReference>
<evidence type="ECO:0000256" key="1">
    <source>
        <dbReference type="ARBA" id="ARBA00022801"/>
    </source>
</evidence>
<gene>
    <name evidence="4" type="ORF">SAMN06265338_11822</name>
</gene>
<dbReference type="GO" id="GO:0016787">
    <property type="term" value="F:hydrolase activity"/>
    <property type="evidence" value="ECO:0007669"/>
    <property type="project" value="UniProtKB-KW"/>
</dbReference>
<evidence type="ECO:0000256" key="2">
    <source>
        <dbReference type="SAM" id="SignalP"/>
    </source>
</evidence>
<feature type="signal peptide" evidence="2">
    <location>
        <begin position="1"/>
        <end position="25"/>
    </location>
</feature>
<dbReference type="InterPro" id="IPR000073">
    <property type="entry name" value="AB_hydrolase_1"/>
</dbReference>
<dbReference type="AlphaFoldDB" id="A0A212S9R9"/>
<organism evidence="4 5">
    <name type="scientific">Rhodoblastus acidophilus</name>
    <name type="common">Rhodopseudomonas acidophila</name>
    <dbReference type="NCBI Taxonomy" id="1074"/>
    <lineage>
        <taxon>Bacteria</taxon>
        <taxon>Pseudomonadati</taxon>
        <taxon>Pseudomonadota</taxon>
        <taxon>Alphaproteobacteria</taxon>
        <taxon>Hyphomicrobiales</taxon>
        <taxon>Rhodoblastaceae</taxon>
        <taxon>Rhodoblastus</taxon>
    </lineage>
</organism>
<dbReference type="SUPFAM" id="SSF53474">
    <property type="entry name" value="alpha/beta-Hydrolases"/>
    <property type="match status" value="1"/>
</dbReference>
<dbReference type="InterPro" id="IPR050266">
    <property type="entry name" value="AB_hydrolase_sf"/>
</dbReference>
<reference evidence="5" key="1">
    <citation type="submission" date="2017-06" db="EMBL/GenBank/DDBJ databases">
        <authorList>
            <person name="Varghese N."/>
            <person name="Submissions S."/>
        </authorList>
    </citation>
    <scope>NUCLEOTIDE SEQUENCE [LARGE SCALE GENOMIC DNA]</scope>
    <source>
        <strain evidence="5">DSM 137</strain>
    </source>
</reference>